<sequence length="162" mass="17938">MKKTSLIIFALTLLFCVKHASAQDYKTAVGLHFSYEVGPSIKYFYEDDTALEGIVGFRSHGVVFSGLWEKHVPVFDVDKLKFFYGFGAHIGGVGAGTYRRFGTDDINYQNNTILLGADGIIGMEYKIPTAPIAINLDLMPRLELAHGPYFDISPGLGVKYTF</sequence>
<keyword evidence="1" id="KW-0732">Signal</keyword>
<feature type="signal peptide" evidence="1">
    <location>
        <begin position="1"/>
        <end position="22"/>
    </location>
</feature>
<dbReference type="Proteomes" id="UP000244168">
    <property type="component" value="Unassembled WGS sequence"/>
</dbReference>
<dbReference type="RefSeq" id="WP_107827931.1">
    <property type="nucleotide sequence ID" value="NZ_CP160205.1"/>
</dbReference>
<keyword evidence="3" id="KW-1185">Reference proteome</keyword>
<evidence type="ECO:0000313" key="3">
    <source>
        <dbReference type="Proteomes" id="UP000244168"/>
    </source>
</evidence>
<feature type="chain" id="PRO_5015641710" description="DUF3575 domain-containing protein" evidence="1">
    <location>
        <begin position="23"/>
        <end position="162"/>
    </location>
</feature>
<dbReference type="AlphaFoldDB" id="A0A2T5JE50"/>
<dbReference type="OrthoDB" id="978645at2"/>
<proteinExistence type="predicted"/>
<name>A0A2T5JE50_9SPHI</name>
<evidence type="ECO:0000313" key="2">
    <source>
        <dbReference type="EMBL" id="PTR00035.1"/>
    </source>
</evidence>
<reference evidence="2 3" key="1">
    <citation type="submission" date="2018-04" db="EMBL/GenBank/DDBJ databases">
        <title>Genomic Encyclopedia of Archaeal and Bacterial Type Strains, Phase II (KMG-II): from individual species to whole genera.</title>
        <authorList>
            <person name="Goeker M."/>
        </authorList>
    </citation>
    <scope>NUCLEOTIDE SEQUENCE [LARGE SCALE GENOMIC DNA]</scope>
    <source>
        <strain evidence="2 3">DSM 26809</strain>
    </source>
</reference>
<evidence type="ECO:0000256" key="1">
    <source>
        <dbReference type="SAM" id="SignalP"/>
    </source>
</evidence>
<evidence type="ECO:0008006" key="4">
    <source>
        <dbReference type="Google" id="ProtNLM"/>
    </source>
</evidence>
<comment type="caution">
    <text evidence="2">The sequence shown here is derived from an EMBL/GenBank/DDBJ whole genome shotgun (WGS) entry which is preliminary data.</text>
</comment>
<protein>
    <recommendedName>
        <fullName evidence="4">DUF3575 domain-containing protein</fullName>
    </recommendedName>
</protein>
<accession>A0A2T5JE50</accession>
<dbReference type="EMBL" id="QAOQ01000002">
    <property type="protein sequence ID" value="PTR00035.1"/>
    <property type="molecule type" value="Genomic_DNA"/>
</dbReference>
<gene>
    <name evidence="2" type="ORF">C8P68_102866</name>
</gene>
<organism evidence="2 3">
    <name type="scientific">Mucilaginibacter yixingensis</name>
    <dbReference type="NCBI Taxonomy" id="1295612"/>
    <lineage>
        <taxon>Bacteria</taxon>
        <taxon>Pseudomonadati</taxon>
        <taxon>Bacteroidota</taxon>
        <taxon>Sphingobacteriia</taxon>
        <taxon>Sphingobacteriales</taxon>
        <taxon>Sphingobacteriaceae</taxon>
        <taxon>Mucilaginibacter</taxon>
    </lineage>
</organism>